<dbReference type="InterPro" id="IPR036291">
    <property type="entry name" value="NAD(P)-bd_dom_sf"/>
</dbReference>
<evidence type="ECO:0000313" key="3">
    <source>
        <dbReference type="EMBL" id="EJK73402.1"/>
    </source>
</evidence>
<evidence type="ECO:0000259" key="1">
    <source>
        <dbReference type="Pfam" id="PF00763"/>
    </source>
</evidence>
<dbReference type="Gene3D" id="3.40.50.10860">
    <property type="entry name" value="Leucine Dehydrogenase, chain A, domain 1"/>
    <property type="match status" value="1"/>
</dbReference>
<dbReference type="SUPFAM" id="SSF53223">
    <property type="entry name" value="Aminoacid dehydrogenase-like, N-terminal domain"/>
    <property type="match status" value="1"/>
</dbReference>
<dbReference type="GO" id="GO:0004488">
    <property type="term" value="F:methylenetetrahydrofolate dehydrogenase (NADP+) activity"/>
    <property type="evidence" value="ECO:0007669"/>
    <property type="project" value="InterPro"/>
</dbReference>
<dbReference type="PANTHER" id="PTHR48099:SF3">
    <property type="entry name" value="METHYLENETETRAHYDROFOLATE DEHYDROGENASE [NAD(+)]"/>
    <property type="match status" value="1"/>
</dbReference>
<keyword evidence="4" id="KW-1185">Reference proteome</keyword>
<comment type="caution">
    <text evidence="3">The sequence shown here is derived from an EMBL/GenBank/DDBJ whole genome shotgun (WGS) entry which is preliminary data.</text>
</comment>
<dbReference type="InterPro" id="IPR046346">
    <property type="entry name" value="Aminoacid_DH-like_N_sf"/>
</dbReference>
<evidence type="ECO:0008006" key="5">
    <source>
        <dbReference type="Google" id="ProtNLM"/>
    </source>
</evidence>
<dbReference type="OMA" id="CKVITAE"/>
<accession>K0TNC7</accession>
<dbReference type="EMBL" id="AGNL01004526">
    <property type="protein sequence ID" value="EJK73402.1"/>
    <property type="molecule type" value="Genomic_DNA"/>
</dbReference>
<dbReference type="eggNOG" id="KOG0089">
    <property type="taxonomic scope" value="Eukaryota"/>
</dbReference>
<feature type="domain" description="Tetrahydrofolate dehydrogenase/cyclohydrolase NAD(P)-binding" evidence="2">
    <location>
        <begin position="204"/>
        <end position="356"/>
    </location>
</feature>
<dbReference type="GO" id="GO:0035999">
    <property type="term" value="P:tetrahydrofolate interconversion"/>
    <property type="evidence" value="ECO:0007669"/>
    <property type="project" value="TreeGrafter"/>
</dbReference>
<feature type="domain" description="Tetrahydrofolate dehydrogenase/cyclohydrolase catalytic" evidence="1">
    <location>
        <begin position="56"/>
        <end position="153"/>
    </location>
</feature>
<dbReference type="SUPFAM" id="SSF51735">
    <property type="entry name" value="NAD(P)-binding Rossmann-fold domains"/>
    <property type="match status" value="1"/>
</dbReference>
<dbReference type="PANTHER" id="PTHR48099">
    <property type="entry name" value="C-1-TETRAHYDROFOLATE SYNTHASE, CYTOPLASMIC-RELATED"/>
    <property type="match status" value="1"/>
</dbReference>
<evidence type="ECO:0000259" key="2">
    <source>
        <dbReference type="Pfam" id="PF02882"/>
    </source>
</evidence>
<dbReference type="AlphaFoldDB" id="K0TNC7"/>
<proteinExistence type="predicted"/>
<evidence type="ECO:0000313" key="4">
    <source>
        <dbReference type="Proteomes" id="UP000266841"/>
    </source>
</evidence>
<dbReference type="GO" id="GO:0004477">
    <property type="term" value="F:methenyltetrahydrofolate cyclohydrolase activity"/>
    <property type="evidence" value="ECO:0007669"/>
    <property type="project" value="TreeGrafter"/>
</dbReference>
<organism evidence="3 4">
    <name type="scientific">Thalassiosira oceanica</name>
    <name type="common">Marine diatom</name>
    <dbReference type="NCBI Taxonomy" id="159749"/>
    <lineage>
        <taxon>Eukaryota</taxon>
        <taxon>Sar</taxon>
        <taxon>Stramenopiles</taxon>
        <taxon>Ochrophyta</taxon>
        <taxon>Bacillariophyta</taxon>
        <taxon>Coscinodiscophyceae</taxon>
        <taxon>Thalassiosirophycidae</taxon>
        <taxon>Thalassiosirales</taxon>
        <taxon>Thalassiosiraceae</taxon>
        <taxon>Thalassiosira</taxon>
    </lineage>
</organism>
<dbReference type="OrthoDB" id="41403at2759"/>
<dbReference type="Pfam" id="PF02882">
    <property type="entry name" value="THF_DHG_CYH_C"/>
    <property type="match status" value="1"/>
</dbReference>
<gene>
    <name evidence="3" type="ORF">THAOC_04973</name>
</gene>
<dbReference type="Pfam" id="PF00763">
    <property type="entry name" value="THF_DHG_CYH"/>
    <property type="match status" value="1"/>
</dbReference>
<dbReference type="GO" id="GO:0004487">
    <property type="term" value="F:methylenetetrahydrofolate dehydrogenase (NAD+) activity"/>
    <property type="evidence" value="ECO:0007669"/>
    <property type="project" value="TreeGrafter"/>
</dbReference>
<dbReference type="InterPro" id="IPR020631">
    <property type="entry name" value="THF_DH/CycHdrlase_NAD-bd_dom"/>
</dbReference>
<dbReference type="GO" id="GO:0009113">
    <property type="term" value="P:purine nucleobase biosynthetic process"/>
    <property type="evidence" value="ECO:0007669"/>
    <property type="project" value="TreeGrafter"/>
</dbReference>
<dbReference type="Proteomes" id="UP000266841">
    <property type="component" value="Unassembled WGS sequence"/>
</dbReference>
<dbReference type="InterPro" id="IPR020630">
    <property type="entry name" value="THF_DH/CycHdrlase_cat_dom"/>
</dbReference>
<reference evidence="3 4" key="1">
    <citation type="journal article" date="2012" name="Genome Biol.">
        <title>Genome and low-iron response of an oceanic diatom adapted to chronic iron limitation.</title>
        <authorList>
            <person name="Lommer M."/>
            <person name="Specht M."/>
            <person name="Roy A.S."/>
            <person name="Kraemer L."/>
            <person name="Andreson R."/>
            <person name="Gutowska M.A."/>
            <person name="Wolf J."/>
            <person name="Bergner S.V."/>
            <person name="Schilhabel M.B."/>
            <person name="Klostermeier U.C."/>
            <person name="Beiko R.G."/>
            <person name="Rosenstiel P."/>
            <person name="Hippler M."/>
            <person name="Laroche J."/>
        </authorList>
    </citation>
    <scope>NUCLEOTIDE SEQUENCE [LARGE SCALE GENOMIC DNA]</scope>
    <source>
        <strain evidence="3 4">CCMP1005</strain>
    </source>
</reference>
<protein>
    <recommendedName>
        <fullName evidence="5">Tetrahydrofolate dehydrogenase/cyclohydrolase NAD(P)-binding domain-containing protein</fullName>
    </recommendedName>
</protein>
<dbReference type="GO" id="GO:0005829">
    <property type="term" value="C:cytosol"/>
    <property type="evidence" value="ECO:0007669"/>
    <property type="project" value="TreeGrafter"/>
</dbReference>
<dbReference type="Gene3D" id="3.40.50.720">
    <property type="entry name" value="NAD(P)-binding Rossmann-like Domain"/>
    <property type="match status" value="1"/>
</dbReference>
<name>K0TNC7_THAOC</name>
<dbReference type="FunFam" id="3.40.50.10860:FF:000012">
    <property type="entry name" value="Methylenetetrahydrofolate dehydrogenase [NAD(+)]"/>
    <property type="match status" value="1"/>
</dbReference>
<sequence>MSFCDAIMQSCLPYRIAIESPSSISTLYPGYDGRPYQREPKMAAEEKALAPGARKIDAGSIAKPFRENIRKQVQELKDAGIEAPLLVGLLANTDPAARKYAEWTGKACTNDGIRYELRTIDDPIDVEAALRDANDDPRVHGIIVYYPIFGQVESFSGEGQDDYLRDTVSYKCDVEGLCHEYRSNLYRNIRYVDFPTNTKKCVLPCTALSVVKILESVPSCYDETKPISRRMEGKTVTIINRSEIVGRPLAAMLSNDGADVYSIDIDSIYLFRGGRLHKCEGETPESCVRKSSIVITGVPTKSYRLPSAWIQKGTTVVNVASFKNVDEDEILQIEGVQYVPMVGKVTVAMLERNLMRLFYNFHHPDRRFEERKKTVTLDAQRPAPWYGNALQVYTAVAATAIIAMLLTNRQ</sequence>